<sequence>MDETHNEPSPEAVQAEADKLKAIYQDRKREAQAIGQKLNQDTVAERCGWAGQSAVSQYMTGRMPLNLEALLKLSKALRFMPSEVSPRLAKEIPTIYLAGSDPGDSKHHIRESDATPMAGTRARLPVIGQASAGHLEEIIERQEIEEWVSAPGPTGPKAFALRIEGISMEPRFLDGEKVIIDPDLDWCLGDYVFARRVSDNTGTFKQIRREGDDLYLCAVNEHFSPRYTRIDHDWVVVGKARWKLTDL</sequence>
<gene>
    <name evidence="5" type="ORF">MKP05_09530</name>
</gene>
<dbReference type="PROSITE" id="PS50943">
    <property type="entry name" value="HTH_CROC1"/>
    <property type="match status" value="1"/>
</dbReference>
<keyword evidence="6" id="KW-1185">Reference proteome</keyword>
<dbReference type="EMBL" id="JAKVPY010000009">
    <property type="protein sequence ID" value="MCH4563370.1"/>
    <property type="molecule type" value="Genomic_DNA"/>
</dbReference>
<evidence type="ECO:0000313" key="5">
    <source>
        <dbReference type="EMBL" id="MCH4563370.1"/>
    </source>
</evidence>
<dbReference type="RefSeq" id="WP_240568079.1">
    <property type="nucleotide sequence ID" value="NZ_JAKVPY010000009.1"/>
</dbReference>
<reference evidence="5 6" key="1">
    <citation type="submission" date="2022-02" db="EMBL/GenBank/DDBJ databases">
        <title>Halomonas fukangensis sp. nov., a halophilic bacterium isolated from a bulk soil of Kalidium foliatum at Fukang.</title>
        <authorList>
            <person name="Huang Y."/>
        </authorList>
    </citation>
    <scope>NUCLEOTIDE SEQUENCE [LARGE SCALE GENOMIC DNA]</scope>
    <source>
        <strain evidence="5 6">EGI 63088</strain>
    </source>
</reference>
<dbReference type="InterPro" id="IPR036286">
    <property type="entry name" value="LexA/Signal_pep-like_sf"/>
</dbReference>
<dbReference type="Proteomes" id="UP001202117">
    <property type="component" value="Unassembled WGS sequence"/>
</dbReference>
<evidence type="ECO:0000259" key="4">
    <source>
        <dbReference type="PROSITE" id="PS50943"/>
    </source>
</evidence>
<dbReference type="PANTHER" id="PTHR40661:SF3">
    <property type="entry name" value="FELS-1 PROPHAGE TRANSCRIPTIONAL REGULATOR"/>
    <property type="match status" value="1"/>
</dbReference>
<keyword evidence="3" id="KW-0804">Transcription</keyword>
<evidence type="ECO:0000256" key="2">
    <source>
        <dbReference type="ARBA" id="ARBA00023125"/>
    </source>
</evidence>
<proteinExistence type="predicted"/>
<dbReference type="SUPFAM" id="SSF47413">
    <property type="entry name" value="lambda repressor-like DNA-binding domains"/>
    <property type="match status" value="1"/>
</dbReference>
<evidence type="ECO:0000256" key="3">
    <source>
        <dbReference type="ARBA" id="ARBA00023163"/>
    </source>
</evidence>
<dbReference type="SUPFAM" id="SSF51306">
    <property type="entry name" value="LexA/Signal peptidase"/>
    <property type="match status" value="1"/>
</dbReference>
<dbReference type="InterPro" id="IPR039418">
    <property type="entry name" value="LexA-like"/>
</dbReference>
<comment type="caution">
    <text evidence="5">The sequence shown here is derived from an EMBL/GenBank/DDBJ whole genome shotgun (WGS) entry which is preliminary data.</text>
</comment>
<feature type="domain" description="HTH cro/C1-type" evidence="4">
    <location>
        <begin position="36"/>
        <end position="84"/>
    </location>
</feature>
<keyword evidence="2" id="KW-0238">DNA-binding</keyword>
<accession>A0ABS9RU72</accession>
<evidence type="ECO:0000313" key="6">
    <source>
        <dbReference type="Proteomes" id="UP001202117"/>
    </source>
</evidence>
<name>A0ABS9RU72_9GAMM</name>
<dbReference type="Pfam" id="PF00717">
    <property type="entry name" value="Peptidase_S24"/>
    <property type="match status" value="1"/>
</dbReference>
<protein>
    <submittedName>
        <fullName evidence="5">XRE family transcriptional regulator</fullName>
    </submittedName>
</protein>
<keyword evidence="1" id="KW-0805">Transcription regulation</keyword>
<dbReference type="Gene3D" id="1.10.260.40">
    <property type="entry name" value="lambda repressor-like DNA-binding domains"/>
    <property type="match status" value="1"/>
</dbReference>
<dbReference type="CDD" id="cd00093">
    <property type="entry name" value="HTH_XRE"/>
    <property type="match status" value="1"/>
</dbReference>
<dbReference type="InterPro" id="IPR015927">
    <property type="entry name" value="Peptidase_S24_S26A/B/C"/>
</dbReference>
<evidence type="ECO:0000256" key="1">
    <source>
        <dbReference type="ARBA" id="ARBA00023015"/>
    </source>
</evidence>
<dbReference type="Gene3D" id="2.10.109.10">
    <property type="entry name" value="Umud Fragment, subunit A"/>
    <property type="match status" value="1"/>
</dbReference>
<dbReference type="InterPro" id="IPR010982">
    <property type="entry name" value="Lambda_DNA-bd_dom_sf"/>
</dbReference>
<dbReference type="PANTHER" id="PTHR40661">
    <property type="match status" value="1"/>
</dbReference>
<dbReference type="CDD" id="cd06529">
    <property type="entry name" value="S24_LexA-like"/>
    <property type="match status" value="1"/>
</dbReference>
<dbReference type="InterPro" id="IPR001387">
    <property type="entry name" value="Cro/C1-type_HTH"/>
</dbReference>
<organism evidence="5 6">
    <name type="scientific">Halomonas flagellata</name>
    <dbReference type="NCBI Taxonomy" id="2920385"/>
    <lineage>
        <taxon>Bacteria</taxon>
        <taxon>Pseudomonadati</taxon>
        <taxon>Pseudomonadota</taxon>
        <taxon>Gammaproteobacteria</taxon>
        <taxon>Oceanospirillales</taxon>
        <taxon>Halomonadaceae</taxon>
        <taxon>Halomonas</taxon>
    </lineage>
</organism>